<feature type="chain" id="PRO_5004597023" evidence="10">
    <location>
        <begin position="21"/>
        <end position="893"/>
    </location>
</feature>
<reference evidence="13 14" key="1">
    <citation type="journal article" date="2013" name="Chin. Sci. Bull.">
        <title>Genome survey uncovers the secrets of sex and lifestyle in caterpillar fungus.</title>
        <authorList>
            <person name="Hu X."/>
            <person name="Zhang Y."/>
            <person name="Xiao G."/>
            <person name="Zheng P."/>
            <person name="Xia Y."/>
            <person name="Zhang X."/>
            <person name="St Leger R.J."/>
            <person name="Liu X."/>
            <person name="Wang C."/>
        </authorList>
    </citation>
    <scope>NUCLEOTIDE SEQUENCE [LARGE SCALE GENOMIC DNA]</scope>
    <source>
        <strain evidence="14">Co18 / CGMCC 3.14243</strain>
        <tissue evidence="13">Fruit-body</tissue>
    </source>
</reference>
<evidence type="ECO:0000256" key="4">
    <source>
        <dbReference type="ARBA" id="ARBA00022801"/>
    </source>
</evidence>
<dbReference type="PROSITE" id="PS00138">
    <property type="entry name" value="SUBTILASE_SER"/>
    <property type="match status" value="1"/>
</dbReference>
<keyword evidence="3 10" id="KW-0732">Signal</keyword>
<dbReference type="InterPro" id="IPR023828">
    <property type="entry name" value="Peptidase_S8_Ser-AS"/>
</dbReference>
<dbReference type="GO" id="GO:0016020">
    <property type="term" value="C:membrane"/>
    <property type="evidence" value="ECO:0007669"/>
    <property type="project" value="InterPro"/>
</dbReference>
<dbReference type="eggNOG" id="KOG4266">
    <property type="taxonomic scope" value="Eukaryota"/>
</dbReference>
<dbReference type="Pfam" id="PF00082">
    <property type="entry name" value="Peptidase_S8"/>
    <property type="match status" value="1"/>
</dbReference>
<feature type="domain" description="Peptidase S8/S53" evidence="11">
    <location>
        <begin position="192"/>
        <end position="586"/>
    </location>
</feature>
<feature type="active site" description="Charge relay system" evidence="6 7">
    <location>
        <position position="550"/>
    </location>
</feature>
<organism evidence="13 14">
    <name type="scientific">Ophiocordyceps sinensis (strain Co18 / CGMCC 3.14243)</name>
    <name type="common">Yarsagumba caterpillar fungus</name>
    <name type="synonym">Hirsutella sinensis</name>
    <dbReference type="NCBI Taxonomy" id="911162"/>
    <lineage>
        <taxon>Eukaryota</taxon>
        <taxon>Fungi</taxon>
        <taxon>Dikarya</taxon>
        <taxon>Ascomycota</taxon>
        <taxon>Pezizomycotina</taxon>
        <taxon>Sordariomycetes</taxon>
        <taxon>Hypocreomycetidae</taxon>
        <taxon>Hypocreales</taxon>
        <taxon>Ophiocordycipitaceae</taxon>
        <taxon>Ophiocordyceps</taxon>
    </lineage>
</organism>
<dbReference type="PANTHER" id="PTHR43806">
    <property type="entry name" value="PEPTIDASE S8"/>
    <property type="match status" value="1"/>
</dbReference>
<dbReference type="InterPro" id="IPR050131">
    <property type="entry name" value="Peptidase_S8_subtilisin-like"/>
</dbReference>
<evidence type="ECO:0000256" key="3">
    <source>
        <dbReference type="ARBA" id="ARBA00022729"/>
    </source>
</evidence>
<evidence type="ECO:0000256" key="6">
    <source>
        <dbReference type="PIRSR" id="PIRSR615500-1"/>
    </source>
</evidence>
<dbReference type="PANTHER" id="PTHR43806:SF66">
    <property type="entry name" value="SERIN ENDOPEPTIDASE"/>
    <property type="match status" value="1"/>
</dbReference>
<dbReference type="InterPro" id="IPR000209">
    <property type="entry name" value="Peptidase_S8/S53_dom"/>
</dbReference>
<dbReference type="Proteomes" id="UP000019374">
    <property type="component" value="Unassembled WGS sequence"/>
</dbReference>
<dbReference type="InterPro" id="IPR034187">
    <property type="entry name" value="Peptidases_S8_5"/>
</dbReference>
<evidence type="ECO:0000313" key="13">
    <source>
        <dbReference type="EMBL" id="EQL03354.1"/>
    </source>
</evidence>
<dbReference type="InterPro" id="IPR015500">
    <property type="entry name" value="Peptidase_S8_subtilisin-rel"/>
</dbReference>
<dbReference type="HOGENOM" id="CLU_003559_3_1_1"/>
<dbReference type="PRINTS" id="PR00723">
    <property type="entry name" value="SUBTILISIN"/>
</dbReference>
<dbReference type="SUPFAM" id="SSF52743">
    <property type="entry name" value="Subtilisin-like"/>
    <property type="match status" value="1"/>
</dbReference>
<accession>T5AL74</accession>
<dbReference type="AlphaFoldDB" id="T5AL74"/>
<comment type="similarity">
    <text evidence="1 7 8">Belongs to the peptidase S8 family.</text>
</comment>
<evidence type="ECO:0000259" key="12">
    <source>
        <dbReference type="Pfam" id="PF06280"/>
    </source>
</evidence>
<evidence type="ECO:0000256" key="9">
    <source>
        <dbReference type="SAM" id="MobiDB-lite"/>
    </source>
</evidence>
<gene>
    <name evidence="13" type="ORF">OCS_00930</name>
</gene>
<feature type="active site" description="Charge relay system" evidence="6 7">
    <location>
        <position position="201"/>
    </location>
</feature>
<evidence type="ECO:0000256" key="5">
    <source>
        <dbReference type="ARBA" id="ARBA00022825"/>
    </source>
</evidence>
<protein>
    <submittedName>
        <fullName evidence="13">Peptidase S8/S53, subtilisin/kexin/sedolisin</fullName>
    </submittedName>
</protein>
<dbReference type="PROSITE" id="PS51892">
    <property type="entry name" value="SUBTILASE"/>
    <property type="match status" value="1"/>
</dbReference>
<dbReference type="Gene3D" id="2.60.40.10">
    <property type="entry name" value="Immunoglobulins"/>
    <property type="match status" value="1"/>
</dbReference>
<feature type="compositionally biased region" description="Acidic residues" evidence="9">
    <location>
        <begin position="112"/>
        <end position="129"/>
    </location>
</feature>
<dbReference type="GO" id="GO:0006508">
    <property type="term" value="P:proteolysis"/>
    <property type="evidence" value="ECO:0007669"/>
    <property type="project" value="UniProtKB-KW"/>
</dbReference>
<evidence type="ECO:0000256" key="7">
    <source>
        <dbReference type="PROSITE-ProRule" id="PRU01240"/>
    </source>
</evidence>
<dbReference type="InterPro" id="IPR023827">
    <property type="entry name" value="Peptidase_S8_Asp-AS"/>
</dbReference>
<dbReference type="PROSITE" id="PS00136">
    <property type="entry name" value="SUBTILASE_ASP"/>
    <property type="match status" value="1"/>
</dbReference>
<dbReference type="GO" id="GO:0004252">
    <property type="term" value="F:serine-type endopeptidase activity"/>
    <property type="evidence" value="ECO:0007669"/>
    <property type="project" value="UniProtKB-UniRule"/>
</dbReference>
<dbReference type="PROSITE" id="PS00137">
    <property type="entry name" value="SUBTILASE_HIS"/>
    <property type="match status" value="1"/>
</dbReference>
<keyword evidence="2 7" id="KW-0645">Protease</keyword>
<feature type="domain" description="C5a peptidase/Subtilisin-like protease SBT2-like Fn3-like" evidence="12">
    <location>
        <begin position="626"/>
        <end position="740"/>
    </location>
</feature>
<sequence>MVRRLTLALSLAAAASLVVGADETPNKAPGLCAGQDMYLIEIDQGASLDEVLKPVEAKMNMTRCRTMDFSLFKGASIQVGQGVDKTAVLGELEKTAGVKDVSVVTISQGPEVQEEGPEGPEVEEQEPEGPEVQQEQGPEGPGNQEQGPVEDIIGGKGAREKRNLNNQTTSKTTHTAHTLAQVDVLHEEGYTGKGVRVALIDSGIDYTHPALGGCFGTGCLVSFGADLDDQTNPPLADGTGHGTGVAGIVAAQRANNTLGFSGVAPGVTLGMYKIQHKADTFLSDAMVQAVYQAYDDKADIISMSMGERSGWAGHGTAEAFSRVVAKGVHVVAAAGNSGHGGLFDTQSPATGRGVLAVANMVSPSSPELKLRTTYSVDDGEEMEFELQAGPGSDWGRDLSYTLYAPSLEASDDACSEITPVLKDRITLVRDGGDCTLSHKANTVRWAAGEYMMIAGNRTALDWYSGAQTSAVSADLDDTWMQALKDTKTVTIKSRVVGLVESPNSAAGAVHQSSTWGPDWELNMKPQLGAPGGNVTTTHVGGGFWIAAGTSFSAPFVAGVMALITEARGKLEPAVMASLLLTTARPQRFHDGDKFHAGLAPVAQQGGGLIQAHAALHATTLLTPSSISFNDTSSTQSHSLNIQNTGKDAVTFSLSYTPALTVYATRPRAPRPAKFPDFVETVEASATIQLSQDSVTVAAGQAATIDITASHPIGLDASRLPLWSGCITVNGTDGNSLTVPYQGLAASFRNHTVLRARQVRLARRYDTVTSKVDVAGPGQVFSFSTDPEVRQYGGGPIVVVRPLMGVPQLNIHVMRKNTTTSAYDNVVQLPGLPARRLRIDENYAYTWNGNLADGSLAPEGLYNFQVSALHILGEESNDADWDKVLTSSFQVEHR</sequence>
<name>T5AL74_OPHSC</name>
<feature type="signal peptide" evidence="10">
    <location>
        <begin position="1"/>
        <end position="20"/>
    </location>
</feature>
<evidence type="ECO:0000256" key="1">
    <source>
        <dbReference type="ARBA" id="ARBA00011073"/>
    </source>
</evidence>
<proteinExistence type="inferred from homology"/>
<dbReference type="OrthoDB" id="4927089at2759"/>
<evidence type="ECO:0000313" key="14">
    <source>
        <dbReference type="Proteomes" id="UP000019374"/>
    </source>
</evidence>
<feature type="active site" description="Charge relay system" evidence="6 7">
    <location>
        <position position="241"/>
    </location>
</feature>
<keyword evidence="4 7" id="KW-0378">Hydrolase</keyword>
<dbReference type="Pfam" id="PF06280">
    <property type="entry name" value="fn3_5"/>
    <property type="match status" value="1"/>
</dbReference>
<dbReference type="EMBL" id="KE652216">
    <property type="protein sequence ID" value="EQL03354.1"/>
    <property type="molecule type" value="Genomic_DNA"/>
</dbReference>
<dbReference type="Gene3D" id="3.40.50.200">
    <property type="entry name" value="Peptidase S8/S53 domain"/>
    <property type="match status" value="2"/>
</dbReference>
<keyword evidence="5 7" id="KW-0720">Serine protease</keyword>
<feature type="compositionally biased region" description="Low complexity" evidence="9">
    <location>
        <begin position="130"/>
        <end position="150"/>
    </location>
</feature>
<dbReference type="InterPro" id="IPR010435">
    <property type="entry name" value="C5a/SBT2-like_Fn3"/>
</dbReference>
<feature type="region of interest" description="Disordered" evidence="9">
    <location>
        <begin position="108"/>
        <end position="175"/>
    </location>
</feature>
<evidence type="ECO:0000256" key="2">
    <source>
        <dbReference type="ARBA" id="ARBA00022670"/>
    </source>
</evidence>
<dbReference type="InterPro" id="IPR013783">
    <property type="entry name" value="Ig-like_fold"/>
</dbReference>
<evidence type="ECO:0000256" key="8">
    <source>
        <dbReference type="RuleBase" id="RU003355"/>
    </source>
</evidence>
<evidence type="ECO:0000259" key="11">
    <source>
        <dbReference type="Pfam" id="PF00082"/>
    </source>
</evidence>
<dbReference type="CDD" id="cd07489">
    <property type="entry name" value="Peptidases_S8_5"/>
    <property type="match status" value="1"/>
</dbReference>
<evidence type="ECO:0000256" key="10">
    <source>
        <dbReference type="SAM" id="SignalP"/>
    </source>
</evidence>
<dbReference type="InterPro" id="IPR036852">
    <property type="entry name" value="Peptidase_S8/S53_dom_sf"/>
</dbReference>
<dbReference type="InterPro" id="IPR022398">
    <property type="entry name" value="Peptidase_S8_His-AS"/>
</dbReference>